<comment type="similarity">
    <text evidence="1">Belongs to the RMD1/sif2 family.</text>
</comment>
<dbReference type="EMBL" id="JALJOV010000058">
    <property type="protein sequence ID" value="KAK9867875.1"/>
    <property type="molecule type" value="Genomic_DNA"/>
</dbReference>
<dbReference type="Proteomes" id="UP001485043">
    <property type="component" value="Unassembled WGS sequence"/>
</dbReference>
<dbReference type="Pfam" id="PF02582">
    <property type="entry name" value="DUF155"/>
    <property type="match status" value="1"/>
</dbReference>
<dbReference type="GO" id="GO:0005739">
    <property type="term" value="C:mitochondrion"/>
    <property type="evidence" value="ECO:0007669"/>
    <property type="project" value="UniProtKB-ARBA"/>
</dbReference>
<evidence type="ECO:0000256" key="2">
    <source>
        <dbReference type="SAM" id="MobiDB-lite"/>
    </source>
</evidence>
<feature type="region of interest" description="Disordered" evidence="2">
    <location>
        <begin position="1"/>
        <end position="26"/>
    </location>
</feature>
<protein>
    <recommendedName>
        <fullName evidence="3">DUF155 domain-containing protein</fullName>
    </recommendedName>
</protein>
<comment type="caution">
    <text evidence="4">The sequence shown here is derived from an EMBL/GenBank/DDBJ whole genome shotgun (WGS) entry which is preliminary data.</text>
</comment>
<accession>A0AAW1THA8</accession>
<sequence length="352" mass="40514">MTLRARIGDVQPRRGLRDTPTGTARHPQLEIGGRAERLHVQVRRSLQRNNIVKTLYLRFPFHARAFFVANHIDLQRLRTSAEAYGWFCSSQHRTSALTIMLSENSPHHQTPPRDQSIRQVSLSNIQDTDAVAIVYDYGSVIMFNIGEKAPELLTKCLHCSEHRLLLDTPTLQEDCKILVDSHLSSSSRRIGDGIILKQMTVEVLKTVAHVLAQSVALDYHGKRADTVLSDFIKMNQGMLRSGKLLKDKEEMLRTVAECNLIMTDVLARVAVTDKFDIAWKDDHYGRIFDKLRDDYEIEERKEFLDEKLRFCQAELKYFLEIMQNKKSDFLEWTIIVLIAAEICVSVYDLIWG</sequence>
<organism evidence="4 5">
    <name type="scientific">Apatococcus fuscideae</name>
    <dbReference type="NCBI Taxonomy" id="2026836"/>
    <lineage>
        <taxon>Eukaryota</taxon>
        <taxon>Viridiplantae</taxon>
        <taxon>Chlorophyta</taxon>
        <taxon>core chlorophytes</taxon>
        <taxon>Trebouxiophyceae</taxon>
        <taxon>Chlorellales</taxon>
        <taxon>Chlorellaceae</taxon>
        <taxon>Apatococcus</taxon>
    </lineage>
</organism>
<dbReference type="PANTHER" id="PTHR16255">
    <property type="entry name" value="REQUIRED FOR MEIOTIC NUCLEAR DIVISION PROTEIN 1 HOMOLOG"/>
    <property type="match status" value="1"/>
</dbReference>
<dbReference type="AlphaFoldDB" id="A0AAW1THA8"/>
<evidence type="ECO:0000256" key="1">
    <source>
        <dbReference type="ARBA" id="ARBA00008306"/>
    </source>
</evidence>
<evidence type="ECO:0000313" key="5">
    <source>
        <dbReference type="Proteomes" id="UP001485043"/>
    </source>
</evidence>
<evidence type="ECO:0000313" key="4">
    <source>
        <dbReference type="EMBL" id="KAK9867875.1"/>
    </source>
</evidence>
<reference evidence="4 5" key="1">
    <citation type="journal article" date="2024" name="Nat. Commun.">
        <title>Phylogenomics reveals the evolutionary origins of lichenization in chlorophyte algae.</title>
        <authorList>
            <person name="Puginier C."/>
            <person name="Libourel C."/>
            <person name="Otte J."/>
            <person name="Skaloud P."/>
            <person name="Haon M."/>
            <person name="Grisel S."/>
            <person name="Petersen M."/>
            <person name="Berrin J.G."/>
            <person name="Delaux P.M."/>
            <person name="Dal Grande F."/>
            <person name="Keller J."/>
        </authorList>
    </citation>
    <scope>NUCLEOTIDE SEQUENCE [LARGE SCALE GENOMIC DNA]</scope>
    <source>
        <strain evidence="4 5">SAG 2523</strain>
    </source>
</reference>
<feature type="domain" description="DUF155" evidence="3">
    <location>
        <begin position="133"/>
        <end position="304"/>
    </location>
</feature>
<proteinExistence type="inferred from homology"/>
<evidence type="ECO:0000259" key="3">
    <source>
        <dbReference type="Pfam" id="PF02582"/>
    </source>
</evidence>
<dbReference type="PANTHER" id="PTHR16255:SF6">
    <property type="entry name" value="PROTEIN RETARDED ROOT GROWTH-LIKE"/>
    <property type="match status" value="1"/>
</dbReference>
<dbReference type="InterPro" id="IPR003734">
    <property type="entry name" value="DUF155"/>
</dbReference>
<keyword evidence="5" id="KW-1185">Reference proteome</keyword>
<name>A0AAW1THA8_9CHLO</name>
<dbReference type="InterPro" id="IPR051624">
    <property type="entry name" value="RMD1/Sad1-interacting"/>
</dbReference>
<gene>
    <name evidence="4" type="ORF">WJX84_008009</name>
</gene>